<accession>A0A139XCC7</accession>
<proteinExistence type="predicted"/>
<dbReference type="RefSeq" id="WP_017741735.1">
    <property type="nucleotide sequence ID" value="NZ_KQ976354.1"/>
</dbReference>
<organism evidence="1 2">
    <name type="scientific">Scytonema hofmannii PCC 7110</name>
    <dbReference type="NCBI Taxonomy" id="128403"/>
    <lineage>
        <taxon>Bacteria</taxon>
        <taxon>Bacillati</taxon>
        <taxon>Cyanobacteriota</taxon>
        <taxon>Cyanophyceae</taxon>
        <taxon>Nostocales</taxon>
        <taxon>Scytonemataceae</taxon>
        <taxon>Scytonema</taxon>
    </lineage>
</organism>
<protein>
    <submittedName>
        <fullName evidence="1">Cell filamentation protein Fic</fullName>
    </submittedName>
</protein>
<comment type="caution">
    <text evidence="1">The sequence shown here is derived from an EMBL/GenBank/DDBJ whole genome shotgun (WGS) entry which is preliminary data.</text>
</comment>
<dbReference type="STRING" id="128403.WA1_20225"/>
<dbReference type="EMBL" id="ANNX02000020">
    <property type="protein sequence ID" value="KYC42303.1"/>
    <property type="molecule type" value="Genomic_DNA"/>
</dbReference>
<dbReference type="Proteomes" id="UP000076925">
    <property type="component" value="Unassembled WGS sequence"/>
</dbReference>
<gene>
    <name evidence="1" type="ORF">WA1_20225</name>
</gene>
<reference evidence="1 2" key="1">
    <citation type="journal article" date="2013" name="Genome Biol. Evol.">
        <title>Genomes of Stigonematalean cyanobacteria (subsection V) and the evolution of oxygenic photosynthesis from prokaryotes to plastids.</title>
        <authorList>
            <person name="Dagan T."/>
            <person name="Roettger M."/>
            <person name="Stucken K."/>
            <person name="Landan G."/>
            <person name="Koch R."/>
            <person name="Major P."/>
            <person name="Gould S.B."/>
            <person name="Goremykin V.V."/>
            <person name="Rippka R."/>
            <person name="Tandeau de Marsac N."/>
            <person name="Gugger M."/>
            <person name="Lockhart P.J."/>
            <person name="Allen J.F."/>
            <person name="Brune I."/>
            <person name="Maus I."/>
            <person name="Puhler A."/>
            <person name="Martin W.F."/>
        </authorList>
    </citation>
    <scope>NUCLEOTIDE SEQUENCE [LARGE SCALE GENOMIC DNA]</scope>
    <source>
        <strain evidence="1 2">PCC 7110</strain>
    </source>
</reference>
<sequence length="64" mass="7331">MGNRKAGNALALLERLYFQPIFNVDNAAEITQVSYSNANKLIKELCEIELLKEITGNKRNRFFV</sequence>
<name>A0A139XCC7_9CYAN</name>
<evidence type="ECO:0000313" key="1">
    <source>
        <dbReference type="EMBL" id="KYC42303.1"/>
    </source>
</evidence>
<dbReference type="AlphaFoldDB" id="A0A139XCC7"/>
<evidence type="ECO:0000313" key="2">
    <source>
        <dbReference type="Proteomes" id="UP000076925"/>
    </source>
</evidence>
<keyword evidence="2" id="KW-1185">Reference proteome</keyword>